<reference evidence="9" key="1">
    <citation type="submission" date="2013-11" db="EMBL/GenBank/DDBJ databases">
        <title>Genome sequence of the fusiform rust pathogen reveals effectors for host alternation and coevolution with pine.</title>
        <authorList>
            <consortium name="DOE Joint Genome Institute"/>
            <person name="Smith K."/>
            <person name="Pendleton A."/>
            <person name="Kubisiak T."/>
            <person name="Anderson C."/>
            <person name="Salamov A."/>
            <person name="Aerts A."/>
            <person name="Riley R."/>
            <person name="Clum A."/>
            <person name="Lindquist E."/>
            <person name="Ence D."/>
            <person name="Campbell M."/>
            <person name="Kronenberg Z."/>
            <person name="Feau N."/>
            <person name="Dhillon B."/>
            <person name="Hamelin R."/>
            <person name="Burleigh J."/>
            <person name="Smith J."/>
            <person name="Yandell M."/>
            <person name="Nelson C."/>
            <person name="Grigoriev I."/>
            <person name="Davis J."/>
        </authorList>
    </citation>
    <scope>NUCLEOTIDE SEQUENCE</scope>
    <source>
        <strain evidence="9">G11</strain>
    </source>
</reference>
<organism evidence="9 10">
    <name type="scientific">Cronartium quercuum f. sp. fusiforme G11</name>
    <dbReference type="NCBI Taxonomy" id="708437"/>
    <lineage>
        <taxon>Eukaryota</taxon>
        <taxon>Fungi</taxon>
        <taxon>Dikarya</taxon>
        <taxon>Basidiomycota</taxon>
        <taxon>Pucciniomycotina</taxon>
        <taxon>Pucciniomycetes</taxon>
        <taxon>Pucciniales</taxon>
        <taxon>Coleosporiaceae</taxon>
        <taxon>Cronartium</taxon>
    </lineage>
</organism>
<dbReference type="PANTHER" id="PTHR23501:SF102">
    <property type="entry name" value="DRUG TRANSPORTER, PUTATIVE (AFU_ORTHOLOGUE AFUA_3G08530)-RELATED"/>
    <property type="match status" value="1"/>
</dbReference>
<evidence type="ECO:0000256" key="7">
    <source>
        <dbReference type="SAM" id="Phobius"/>
    </source>
</evidence>
<sequence length="448" mass="47529">MTEIEPEVLLGNGESWKCTEEQIIPENKLWLVLIGLGLTVFLSALDQTIVSIALPTIIAEFGGFSGYSWVGTAYLLVTGALSSMYGRLSDVLGRKPVLLTSIAVFLLGSTLCGVAQNLTWLIIARGVQGLGGGGIIHLTHVVIADITRIEERGKYASIVGATWAIAAVVGPLLGGVLTDHASWRWSFFLNLPIGICGAAILFFFLNLNPTPKQSFRSHLSTFDFLGLAIIISAVSLLLVGLTSGELDWRSPTTISCLSAGMALLGLMGFVECTTSRTPIIPPRLFKSPTTALILLSVLLHAIVFYATAFYLPLYYEALGASATMAGVEMLTYSLGTGVFSVTGGCLLPRLKDYRHIIWACWAFQILGYGLMTTLNESSSNAKQQLYTLIAAVGAGGLFVPPLIALQAECPVSEVATATCTLGLVRILGGTIGVSLGHTAFASHLVSNP</sequence>
<feature type="transmembrane region" description="Helical" evidence="7">
    <location>
        <begin position="122"/>
        <end position="143"/>
    </location>
</feature>
<keyword evidence="10" id="KW-1185">Reference proteome</keyword>
<evidence type="ECO:0000256" key="5">
    <source>
        <dbReference type="ARBA" id="ARBA00022989"/>
    </source>
</evidence>
<dbReference type="Proteomes" id="UP000886653">
    <property type="component" value="Unassembled WGS sequence"/>
</dbReference>
<feature type="transmembrane region" description="Helical" evidence="7">
    <location>
        <begin position="252"/>
        <end position="270"/>
    </location>
</feature>
<dbReference type="Gene3D" id="1.20.1250.20">
    <property type="entry name" value="MFS general substrate transporter like domains"/>
    <property type="match status" value="1"/>
</dbReference>
<evidence type="ECO:0000256" key="1">
    <source>
        <dbReference type="ARBA" id="ARBA00004127"/>
    </source>
</evidence>
<dbReference type="OrthoDB" id="10021397at2759"/>
<evidence type="ECO:0000256" key="2">
    <source>
        <dbReference type="ARBA" id="ARBA00008335"/>
    </source>
</evidence>
<evidence type="ECO:0000313" key="9">
    <source>
        <dbReference type="EMBL" id="KAG0150995.1"/>
    </source>
</evidence>
<feature type="transmembrane region" description="Helical" evidence="7">
    <location>
        <begin position="155"/>
        <end position="173"/>
    </location>
</feature>
<dbReference type="AlphaFoldDB" id="A0A9P6NX14"/>
<dbReference type="GO" id="GO:0012505">
    <property type="term" value="C:endomembrane system"/>
    <property type="evidence" value="ECO:0007669"/>
    <property type="project" value="UniProtKB-SubCell"/>
</dbReference>
<evidence type="ECO:0000256" key="6">
    <source>
        <dbReference type="ARBA" id="ARBA00023136"/>
    </source>
</evidence>
<dbReference type="InterPro" id="IPR020846">
    <property type="entry name" value="MFS_dom"/>
</dbReference>
<evidence type="ECO:0000259" key="8">
    <source>
        <dbReference type="PROSITE" id="PS50850"/>
    </source>
</evidence>
<feature type="transmembrane region" description="Helical" evidence="7">
    <location>
        <begin position="355"/>
        <end position="373"/>
    </location>
</feature>
<feature type="transmembrane region" description="Helical" evidence="7">
    <location>
        <begin position="185"/>
        <end position="207"/>
    </location>
</feature>
<dbReference type="FunFam" id="1.20.1720.10:FF:000013">
    <property type="entry name" value="Related to multidrug resistance proteins"/>
    <property type="match status" value="1"/>
</dbReference>
<protein>
    <recommendedName>
        <fullName evidence="8">Major facilitator superfamily (MFS) profile domain-containing protein</fullName>
    </recommendedName>
</protein>
<name>A0A9P6NX14_9BASI</name>
<feature type="transmembrane region" description="Helical" evidence="7">
    <location>
        <begin position="291"/>
        <end position="310"/>
    </location>
</feature>
<comment type="caution">
    <text evidence="9">The sequence shown here is derived from an EMBL/GenBank/DDBJ whole genome shotgun (WGS) entry which is preliminary data.</text>
</comment>
<dbReference type="PRINTS" id="PR01036">
    <property type="entry name" value="TCRTETB"/>
</dbReference>
<dbReference type="InterPro" id="IPR036259">
    <property type="entry name" value="MFS_trans_sf"/>
</dbReference>
<keyword evidence="5 7" id="KW-1133">Transmembrane helix</keyword>
<evidence type="ECO:0000256" key="3">
    <source>
        <dbReference type="ARBA" id="ARBA00022448"/>
    </source>
</evidence>
<feature type="domain" description="Major facilitator superfamily (MFS) profile" evidence="8">
    <location>
        <begin position="32"/>
        <end position="448"/>
    </location>
</feature>
<dbReference type="SUPFAM" id="SSF103473">
    <property type="entry name" value="MFS general substrate transporter"/>
    <property type="match status" value="1"/>
</dbReference>
<comment type="subcellular location">
    <subcellularLocation>
        <location evidence="1">Endomembrane system</location>
        <topology evidence="1">Multi-pass membrane protein</topology>
    </subcellularLocation>
</comment>
<gene>
    <name evidence="9" type="ORF">CROQUDRAFT_37503</name>
</gene>
<dbReference type="GO" id="GO:0005886">
    <property type="term" value="C:plasma membrane"/>
    <property type="evidence" value="ECO:0007669"/>
    <property type="project" value="TreeGrafter"/>
</dbReference>
<keyword evidence="3" id="KW-0813">Transport</keyword>
<feature type="transmembrane region" description="Helical" evidence="7">
    <location>
        <begin position="219"/>
        <end position="240"/>
    </location>
</feature>
<comment type="similarity">
    <text evidence="2">Belongs to the major facilitator superfamily.</text>
</comment>
<feature type="transmembrane region" description="Helical" evidence="7">
    <location>
        <begin position="29"/>
        <end position="54"/>
    </location>
</feature>
<evidence type="ECO:0000256" key="4">
    <source>
        <dbReference type="ARBA" id="ARBA00022692"/>
    </source>
</evidence>
<proteinExistence type="inferred from homology"/>
<dbReference type="Gene3D" id="1.20.1720.10">
    <property type="entry name" value="Multidrug resistance protein D"/>
    <property type="match status" value="1"/>
</dbReference>
<evidence type="ECO:0000313" key="10">
    <source>
        <dbReference type="Proteomes" id="UP000886653"/>
    </source>
</evidence>
<dbReference type="InterPro" id="IPR011701">
    <property type="entry name" value="MFS"/>
</dbReference>
<dbReference type="Pfam" id="PF07690">
    <property type="entry name" value="MFS_1"/>
    <property type="match status" value="1"/>
</dbReference>
<dbReference type="CDD" id="cd17502">
    <property type="entry name" value="MFS_Azr1_MDR_like"/>
    <property type="match status" value="1"/>
</dbReference>
<keyword evidence="4 7" id="KW-0812">Transmembrane</keyword>
<dbReference type="EMBL" id="MU167216">
    <property type="protein sequence ID" value="KAG0150995.1"/>
    <property type="molecule type" value="Genomic_DNA"/>
</dbReference>
<feature type="transmembrane region" description="Helical" evidence="7">
    <location>
        <begin position="330"/>
        <end position="348"/>
    </location>
</feature>
<feature type="transmembrane region" description="Helical" evidence="7">
    <location>
        <begin position="385"/>
        <end position="405"/>
    </location>
</feature>
<feature type="transmembrane region" description="Helical" evidence="7">
    <location>
        <begin position="66"/>
        <end position="85"/>
    </location>
</feature>
<dbReference type="PROSITE" id="PS50850">
    <property type="entry name" value="MFS"/>
    <property type="match status" value="1"/>
</dbReference>
<feature type="transmembrane region" description="Helical" evidence="7">
    <location>
        <begin position="97"/>
        <end position="116"/>
    </location>
</feature>
<dbReference type="PANTHER" id="PTHR23501">
    <property type="entry name" value="MAJOR FACILITATOR SUPERFAMILY"/>
    <property type="match status" value="1"/>
</dbReference>
<keyword evidence="6 7" id="KW-0472">Membrane</keyword>
<accession>A0A9P6NX14</accession>
<dbReference type="GO" id="GO:0022857">
    <property type="term" value="F:transmembrane transporter activity"/>
    <property type="evidence" value="ECO:0007669"/>
    <property type="project" value="InterPro"/>
</dbReference>